<protein>
    <submittedName>
        <fullName evidence="2">Uncharacterized protein</fullName>
    </submittedName>
</protein>
<keyword evidence="1" id="KW-1133">Transmembrane helix</keyword>
<sequence>MEINVRVNFRHFISTPGYRGKTAEVSYCRPIQCFSEGISSLEFDDRFIFDRYVFMPSIVWGTSSLELAGWFIDRYHSSHHFHIFFIRISSFFLFSHLLSLHLKN</sequence>
<evidence type="ECO:0000313" key="2">
    <source>
        <dbReference type="EMBL" id="GIY39290.1"/>
    </source>
</evidence>
<evidence type="ECO:0000313" key="3">
    <source>
        <dbReference type="Proteomes" id="UP001054837"/>
    </source>
</evidence>
<keyword evidence="1" id="KW-0812">Transmembrane</keyword>
<proteinExistence type="predicted"/>
<feature type="transmembrane region" description="Helical" evidence="1">
    <location>
        <begin position="84"/>
        <end position="102"/>
    </location>
</feature>
<dbReference type="Proteomes" id="UP001054837">
    <property type="component" value="Unassembled WGS sequence"/>
</dbReference>
<reference evidence="2 3" key="1">
    <citation type="submission" date="2021-06" db="EMBL/GenBank/DDBJ databases">
        <title>Caerostris darwini draft genome.</title>
        <authorList>
            <person name="Kono N."/>
            <person name="Arakawa K."/>
        </authorList>
    </citation>
    <scope>NUCLEOTIDE SEQUENCE [LARGE SCALE GENOMIC DNA]</scope>
</reference>
<dbReference type="EMBL" id="BPLQ01008779">
    <property type="protein sequence ID" value="GIY39290.1"/>
    <property type="molecule type" value="Genomic_DNA"/>
</dbReference>
<evidence type="ECO:0000256" key="1">
    <source>
        <dbReference type="SAM" id="Phobius"/>
    </source>
</evidence>
<keyword evidence="1" id="KW-0472">Membrane</keyword>
<keyword evidence="3" id="KW-1185">Reference proteome</keyword>
<dbReference type="AlphaFoldDB" id="A0AAV4T3G8"/>
<gene>
    <name evidence="2" type="ORF">CDAR_402131</name>
</gene>
<organism evidence="2 3">
    <name type="scientific">Caerostris darwini</name>
    <dbReference type="NCBI Taxonomy" id="1538125"/>
    <lineage>
        <taxon>Eukaryota</taxon>
        <taxon>Metazoa</taxon>
        <taxon>Ecdysozoa</taxon>
        <taxon>Arthropoda</taxon>
        <taxon>Chelicerata</taxon>
        <taxon>Arachnida</taxon>
        <taxon>Araneae</taxon>
        <taxon>Araneomorphae</taxon>
        <taxon>Entelegynae</taxon>
        <taxon>Araneoidea</taxon>
        <taxon>Araneidae</taxon>
        <taxon>Caerostris</taxon>
    </lineage>
</organism>
<accession>A0AAV4T3G8</accession>
<comment type="caution">
    <text evidence="2">The sequence shown here is derived from an EMBL/GenBank/DDBJ whole genome shotgun (WGS) entry which is preliminary data.</text>
</comment>
<name>A0AAV4T3G8_9ARAC</name>